<feature type="transmembrane region" description="Helical" evidence="1">
    <location>
        <begin position="12"/>
        <end position="29"/>
    </location>
</feature>
<feature type="transmembrane region" description="Helical" evidence="1">
    <location>
        <begin position="103"/>
        <end position="121"/>
    </location>
</feature>
<dbReference type="RefSeq" id="WP_091739784.1">
    <property type="nucleotide sequence ID" value="NZ_FNNQ01000008.1"/>
</dbReference>
<dbReference type="InterPro" id="IPR031306">
    <property type="entry name" value="CcdC"/>
</dbReference>
<dbReference type="STRING" id="1048340.SAMN05444487_108113"/>
<sequence>MGSTIPLKFHWLITIGTLIVALSFIFIRLRASKRPTDAKKILIPPLGMSTGFLMFVYPPFHIPISWAIISFCLGALFFATPLIRTSHFEVVDGDVYLKRSKTFIWILLALFTVRMLAHEYVQSFITIPQTAGIFFCLAFGMLLPWRIAMYLQYQRLLQQTSASSDR</sequence>
<gene>
    <name evidence="2" type="ORF">SAMN05444487_108113</name>
</gene>
<keyword evidence="1" id="KW-0812">Transmembrane</keyword>
<keyword evidence="1" id="KW-1133">Transmembrane helix</keyword>
<keyword evidence="3" id="KW-1185">Reference proteome</keyword>
<dbReference type="OrthoDB" id="120091at2"/>
<proteinExistence type="predicted"/>
<dbReference type="InterPro" id="IPR058247">
    <property type="entry name" value="DUF1453"/>
</dbReference>
<evidence type="ECO:0000313" key="2">
    <source>
        <dbReference type="EMBL" id="SDW98407.1"/>
    </source>
</evidence>
<organism evidence="2 3">
    <name type="scientific">Marininema mesophilum</name>
    <dbReference type="NCBI Taxonomy" id="1048340"/>
    <lineage>
        <taxon>Bacteria</taxon>
        <taxon>Bacillati</taxon>
        <taxon>Bacillota</taxon>
        <taxon>Bacilli</taxon>
        <taxon>Bacillales</taxon>
        <taxon>Thermoactinomycetaceae</taxon>
        <taxon>Marininema</taxon>
    </lineage>
</organism>
<evidence type="ECO:0000256" key="1">
    <source>
        <dbReference type="SAM" id="Phobius"/>
    </source>
</evidence>
<dbReference type="Proteomes" id="UP000198534">
    <property type="component" value="Unassembled WGS sequence"/>
</dbReference>
<dbReference type="PANTHER" id="PTHR39164">
    <property type="entry name" value="PROTEIN CCDC"/>
    <property type="match status" value="1"/>
</dbReference>
<reference evidence="2 3" key="1">
    <citation type="submission" date="2016-10" db="EMBL/GenBank/DDBJ databases">
        <authorList>
            <person name="de Groot N.N."/>
        </authorList>
    </citation>
    <scope>NUCLEOTIDE SEQUENCE [LARGE SCALE GENOMIC DNA]</scope>
    <source>
        <strain evidence="2 3">DSM 45610</strain>
    </source>
</reference>
<dbReference type="AlphaFoldDB" id="A0A1H2XZT3"/>
<evidence type="ECO:0000313" key="3">
    <source>
        <dbReference type="Proteomes" id="UP000198534"/>
    </source>
</evidence>
<keyword evidence="1" id="KW-0472">Membrane</keyword>
<name>A0A1H2XZT3_9BACL</name>
<accession>A0A1H2XZT3</accession>
<feature type="transmembrane region" description="Helical" evidence="1">
    <location>
        <begin position="127"/>
        <end position="145"/>
    </location>
</feature>
<dbReference type="Pfam" id="PF07301">
    <property type="entry name" value="DUF1453"/>
    <property type="match status" value="1"/>
</dbReference>
<protein>
    <submittedName>
        <fullName evidence="2">Membrane protein CcdC involved in cytochrome C biogenesis</fullName>
    </submittedName>
</protein>
<dbReference type="PIRSF" id="PIRSF021441">
    <property type="entry name" value="DUF1453"/>
    <property type="match status" value="1"/>
</dbReference>
<feature type="transmembrane region" description="Helical" evidence="1">
    <location>
        <begin position="41"/>
        <end position="58"/>
    </location>
</feature>
<dbReference type="EMBL" id="FNNQ01000008">
    <property type="protein sequence ID" value="SDW98407.1"/>
    <property type="molecule type" value="Genomic_DNA"/>
</dbReference>
<dbReference type="PANTHER" id="PTHR39164:SF1">
    <property type="entry name" value="PROTEIN CCDC"/>
    <property type="match status" value="1"/>
</dbReference>
<feature type="transmembrane region" description="Helical" evidence="1">
    <location>
        <begin position="64"/>
        <end position="83"/>
    </location>
</feature>